<sequence>INHIDEDILRCRPITVSIESKAIDGEVNGRTQLGIRGAAHIMKLKAARLGQPDGNPLALPLLLVVGSQWKVYFMIDRGDHLDMILAIETDNTSSLPGCYKILALVRELGRWSLEVYRPWF</sequence>
<dbReference type="STRING" id="1408157.A0A1J7I6R3"/>
<dbReference type="Proteomes" id="UP000182658">
    <property type="component" value="Unassembled WGS sequence"/>
</dbReference>
<feature type="domain" description="PD-(D/E)XK nuclease-like" evidence="1">
    <location>
        <begin position="1"/>
        <end position="117"/>
    </location>
</feature>
<dbReference type="AlphaFoldDB" id="A0A1J7I6R3"/>
<evidence type="ECO:0000259" key="1">
    <source>
        <dbReference type="Pfam" id="PF20516"/>
    </source>
</evidence>
<dbReference type="EMBL" id="KV875108">
    <property type="protein sequence ID" value="OIW23198.1"/>
    <property type="molecule type" value="Genomic_DNA"/>
</dbReference>
<feature type="non-terminal residue" evidence="2">
    <location>
        <position position="1"/>
    </location>
</feature>
<name>A0A1J7I6R3_9PEZI</name>
<evidence type="ECO:0000313" key="3">
    <source>
        <dbReference type="Proteomes" id="UP000182658"/>
    </source>
</evidence>
<dbReference type="InterPro" id="IPR046797">
    <property type="entry name" value="PDDEXK_12"/>
</dbReference>
<gene>
    <name evidence="2" type="ORF">CONLIGDRAFT_554125</name>
</gene>
<dbReference type="Pfam" id="PF20516">
    <property type="entry name" value="PDDEXK_12"/>
    <property type="match status" value="1"/>
</dbReference>
<dbReference type="InParanoid" id="A0A1J7I6R3"/>
<reference evidence="2 3" key="1">
    <citation type="submission" date="2016-10" db="EMBL/GenBank/DDBJ databases">
        <title>Draft genome sequence of Coniochaeta ligniaria NRRL30616, a lignocellulolytic fungus for bioabatement of inhibitors in plant biomass hydrolysates.</title>
        <authorList>
            <consortium name="DOE Joint Genome Institute"/>
            <person name="Jimenez D.J."/>
            <person name="Hector R.E."/>
            <person name="Riley R."/>
            <person name="Sun H."/>
            <person name="Grigoriev I.V."/>
            <person name="Van Elsas J.D."/>
            <person name="Nichols N.N."/>
        </authorList>
    </citation>
    <scope>NUCLEOTIDE SEQUENCE [LARGE SCALE GENOMIC DNA]</scope>
    <source>
        <strain evidence="2 3">NRRL 30616</strain>
    </source>
</reference>
<dbReference type="OrthoDB" id="4161186at2759"/>
<keyword evidence="3" id="KW-1185">Reference proteome</keyword>
<protein>
    <recommendedName>
        <fullName evidence="1">PD-(D/E)XK nuclease-like domain-containing protein</fullName>
    </recommendedName>
</protein>
<proteinExistence type="predicted"/>
<evidence type="ECO:0000313" key="2">
    <source>
        <dbReference type="EMBL" id="OIW23198.1"/>
    </source>
</evidence>
<accession>A0A1J7I6R3</accession>
<organism evidence="2 3">
    <name type="scientific">Coniochaeta ligniaria NRRL 30616</name>
    <dbReference type="NCBI Taxonomy" id="1408157"/>
    <lineage>
        <taxon>Eukaryota</taxon>
        <taxon>Fungi</taxon>
        <taxon>Dikarya</taxon>
        <taxon>Ascomycota</taxon>
        <taxon>Pezizomycotina</taxon>
        <taxon>Sordariomycetes</taxon>
        <taxon>Sordariomycetidae</taxon>
        <taxon>Coniochaetales</taxon>
        <taxon>Coniochaetaceae</taxon>
        <taxon>Coniochaeta</taxon>
    </lineage>
</organism>
<feature type="non-terminal residue" evidence="2">
    <location>
        <position position="120"/>
    </location>
</feature>